<dbReference type="PANTHER" id="PTHR21422:SF9">
    <property type="entry name" value="RAB3 GTPASE-ACTIVATING PROTEIN CATALYTIC SUBUNIT"/>
    <property type="match status" value="1"/>
</dbReference>
<dbReference type="GO" id="GO:0005783">
    <property type="term" value="C:endoplasmic reticulum"/>
    <property type="evidence" value="ECO:0007669"/>
    <property type="project" value="UniProtKB-SubCell"/>
</dbReference>
<dbReference type="Pfam" id="PF19533">
    <property type="entry name" value="Rab3-GAP_cat_C"/>
    <property type="match status" value="1"/>
</dbReference>
<dbReference type="InterPro" id="IPR045700">
    <property type="entry name" value="Rab3GAP1"/>
</dbReference>
<evidence type="ECO:0000256" key="4">
    <source>
        <dbReference type="ARBA" id="ARBA00008856"/>
    </source>
</evidence>
<evidence type="ECO:0000256" key="7">
    <source>
        <dbReference type="ARBA" id="ARBA00022490"/>
    </source>
</evidence>
<organism evidence="12 13">
    <name type="scientific">Dimorphilus gyrociliatus</name>
    <dbReference type="NCBI Taxonomy" id="2664684"/>
    <lineage>
        <taxon>Eukaryota</taxon>
        <taxon>Metazoa</taxon>
        <taxon>Spiralia</taxon>
        <taxon>Lophotrochozoa</taxon>
        <taxon>Annelida</taxon>
        <taxon>Polychaeta</taxon>
        <taxon>Polychaeta incertae sedis</taxon>
        <taxon>Dinophilidae</taxon>
        <taxon>Dimorphilus</taxon>
    </lineage>
</organism>
<evidence type="ECO:0000259" key="11">
    <source>
        <dbReference type="Pfam" id="PF19533"/>
    </source>
</evidence>
<protein>
    <recommendedName>
        <fullName evidence="5">Rab3 GTPase-activating protein catalytic subunit</fullName>
    </recommendedName>
</protein>
<evidence type="ECO:0000259" key="10">
    <source>
        <dbReference type="Pfam" id="PF13890"/>
    </source>
</evidence>
<evidence type="ECO:0000313" key="13">
    <source>
        <dbReference type="Proteomes" id="UP000549394"/>
    </source>
</evidence>
<keyword evidence="6" id="KW-0343">GTPase activation</keyword>
<proteinExistence type="inferred from homology"/>
<keyword evidence="13" id="KW-1185">Reference proteome</keyword>
<keyword evidence="7" id="KW-0963">Cytoplasm</keyword>
<dbReference type="Pfam" id="PF13890">
    <property type="entry name" value="Rab3-GTPase_cat"/>
    <property type="match status" value="1"/>
</dbReference>
<dbReference type="InterPro" id="IPR026147">
    <property type="entry name" value="Rab3GAP1_conserved"/>
</dbReference>
<dbReference type="PANTHER" id="PTHR21422">
    <property type="entry name" value="RAB3 GTPASE-ACTIVATING PROTEIN CATALYTIC SUBUNIT"/>
    <property type="match status" value="1"/>
</dbReference>
<evidence type="ECO:0000256" key="6">
    <source>
        <dbReference type="ARBA" id="ARBA00022468"/>
    </source>
</evidence>
<dbReference type="OrthoDB" id="17346at2759"/>
<comment type="caution">
    <text evidence="12">The sequence shown here is derived from an EMBL/GenBank/DDBJ whole genome shotgun (WGS) entry which is preliminary data.</text>
</comment>
<keyword evidence="8" id="KW-0256">Endoplasmic reticulum</keyword>
<keyword evidence="9" id="KW-0333">Golgi apparatus</keyword>
<evidence type="ECO:0000256" key="1">
    <source>
        <dbReference type="ARBA" id="ARBA00004222"/>
    </source>
</evidence>
<comment type="subcellular location">
    <subcellularLocation>
        <location evidence="3">Cytoplasm</location>
    </subcellularLocation>
    <subcellularLocation>
        <location evidence="2">Endoplasmic reticulum</location>
    </subcellularLocation>
    <subcellularLocation>
        <location evidence="1">Golgi apparatus</location>
        <location evidence="1">cis-Golgi network</location>
    </subcellularLocation>
</comment>
<evidence type="ECO:0000256" key="5">
    <source>
        <dbReference type="ARBA" id="ARBA00015817"/>
    </source>
</evidence>
<comment type="similarity">
    <text evidence="4">Belongs to the Rab3-GAP catalytic subunit family.</text>
</comment>
<dbReference type="InterPro" id="IPR045698">
    <property type="entry name" value="Rab3GAP1_C"/>
</dbReference>
<reference evidence="12 13" key="1">
    <citation type="submission" date="2020-08" db="EMBL/GenBank/DDBJ databases">
        <authorList>
            <person name="Hejnol A."/>
        </authorList>
    </citation>
    <scope>NUCLEOTIDE SEQUENCE [LARGE SCALE GENOMIC DNA]</scope>
</reference>
<evidence type="ECO:0000256" key="2">
    <source>
        <dbReference type="ARBA" id="ARBA00004240"/>
    </source>
</evidence>
<accession>A0A7I8W4A9</accession>
<evidence type="ECO:0000313" key="12">
    <source>
        <dbReference type="EMBL" id="CAD5121612.1"/>
    </source>
</evidence>
<evidence type="ECO:0000256" key="9">
    <source>
        <dbReference type="ARBA" id="ARBA00023034"/>
    </source>
</evidence>
<gene>
    <name evidence="12" type="ORF">DGYR_LOCUS9542</name>
</gene>
<name>A0A7I8W4A9_9ANNE</name>
<evidence type="ECO:0000256" key="3">
    <source>
        <dbReference type="ARBA" id="ARBA00004496"/>
    </source>
</evidence>
<feature type="domain" description="Rab3GAP catalytic subunit C-terminal" evidence="11">
    <location>
        <begin position="645"/>
        <end position="801"/>
    </location>
</feature>
<dbReference type="GO" id="GO:0005794">
    <property type="term" value="C:Golgi apparatus"/>
    <property type="evidence" value="ECO:0007669"/>
    <property type="project" value="UniProtKB-SubCell"/>
</dbReference>
<dbReference type="Proteomes" id="UP000549394">
    <property type="component" value="Unassembled WGS sequence"/>
</dbReference>
<dbReference type="EMBL" id="CAJFCJ010000014">
    <property type="protein sequence ID" value="CAD5121612.1"/>
    <property type="molecule type" value="Genomic_DNA"/>
</dbReference>
<feature type="domain" description="Rab3GAP catalytic subunit conserved" evidence="10">
    <location>
        <begin position="473"/>
        <end position="611"/>
    </location>
</feature>
<evidence type="ECO:0000256" key="8">
    <source>
        <dbReference type="ARBA" id="ARBA00022824"/>
    </source>
</evidence>
<dbReference type="GO" id="GO:0005096">
    <property type="term" value="F:GTPase activator activity"/>
    <property type="evidence" value="ECO:0007669"/>
    <property type="project" value="UniProtKB-KW"/>
</dbReference>
<sequence length="801" mass="91164">MVLSYYHFPKENPELRNEKVKERYKEEELCELWEDLLDDSLDFPSREHFISKWFGLRKFVILSPQTHACAIDTEGRAKILLSSISFALSQLNCPLPVLVQLDKARRRLFSGVAYPLSAVKTEFETVHLRRIPVRYQCAEGVIDLLKEGLASKCECYLSVRFTYSFSDWPQIMCDPLPEEDESDDGDDDDELSWRTIPWGACEEVISELHLAVQWPSLSQDLFVDTPSYSDLDPFNAPSWTARLRYEDDPQCLLATHLSQFQKLLSDSVRSILSATENSPDSNVTSVLDKLTEHSVPSIGTVVTKAATRLQVHAVNSPLTERMLKKLLAYIFPDVANSSEDTSEFQEENDFERRLKSAPPGGLLWRLAIALLNVNNSYGGSMAVNHLWHEIVLELRYRWDEGKVLPVEKEKEPDSATCLLQQKLQMLNCCIEHRLRRQHVVEEYNSPGEEEDDDEFFECAEESNDQQREANMIKAEGRLRKLAYQLHKVPGEYLYVPITQEPAPLTDDALEEQARVLASLGTDQTSLRARMQSACLLSDMQAFKAANPGCVLEDFVRWYSPRDLTESGCLSTRMQVEGNLWQETWNEAKPLPVRRQKRLFDDTKEAEKVLHWAASLNPSSLAREIAAVLLNICLVTACTNLSKNSLIDKLTTKIANLSRNTDWQITQFEEICRLFLSAEIYSARKKSIRTKLKHVQKDVSDDDIEKFANDLLDNQEVKINGAAKSHLGELIVRIFSAGSDDEERDDKVTTKLPPPIAKEYVARCEASKPSPNSKVVPHRIYALITGEECRIASVCSQDTAFF</sequence>
<dbReference type="AlphaFoldDB" id="A0A7I8W4A9"/>